<name>A0ABV5AE20_9BACL</name>
<evidence type="ECO:0000259" key="2">
    <source>
        <dbReference type="Pfam" id="PF05193"/>
    </source>
</evidence>
<dbReference type="InterPro" id="IPR011765">
    <property type="entry name" value="Pept_M16_N"/>
</dbReference>
<dbReference type="InterPro" id="IPR007863">
    <property type="entry name" value="Peptidase_M16_C"/>
</dbReference>
<proteinExistence type="predicted"/>
<dbReference type="NCBIfam" id="NF047421">
    <property type="entry name" value="YfmH_fam"/>
    <property type="match status" value="1"/>
</dbReference>
<dbReference type="Gene3D" id="3.30.830.10">
    <property type="entry name" value="Metalloenzyme, LuxS/M16 peptidase-like"/>
    <property type="match status" value="2"/>
</dbReference>
<dbReference type="PANTHER" id="PTHR11851">
    <property type="entry name" value="METALLOPROTEASE"/>
    <property type="match status" value="1"/>
</dbReference>
<feature type="domain" description="Peptidase M16 C-terminal" evidence="2">
    <location>
        <begin position="183"/>
        <end position="362"/>
    </location>
</feature>
<dbReference type="PANTHER" id="PTHR11851:SF134">
    <property type="entry name" value="ZINC-DEPENDENT PROTEASE"/>
    <property type="match status" value="1"/>
</dbReference>
<dbReference type="InterPro" id="IPR050361">
    <property type="entry name" value="MPP/UQCRC_Complex"/>
</dbReference>
<sequence>MTDSFVNSAEASQMQVIERTLDNGLTVCLIPKADFQQTFAMFATKYGSIDNEFELDGKPVRVPDGIAHFLEHKMFEDDEQEVFSQFAEHGASVNAFTTFDETAYYFSGTSDLRENIDTLLNFVQKIYLTDENVEKEKGIIAQEIRMGDDNPDRRVFMDLLSAMYAAHPVRIDIAGSVESIYQIDRETLLKCYHTFYHPSNMMLVIAGGFDPLQVMAWVTENQARKHFPDPVEIKRIYPVEPKEPKTDASTTVLPVSLSRCLIGWKDTVDGLAKGELLRRELLTGLVLDALFGKTTAFYGELLRDGLIDKAFSWEYELTDQYGYTVVGGNAPRPAELVDRVKTHVRDAVNRGIADEDFERARKKAIGRFLMSLDQVSYVARSYLTYRLRDADFLQTIEVLQSLQLEDANKRLKEHLSEEQMVVSTVLPKTEAAS</sequence>
<accession>A0ABV5AE20</accession>
<dbReference type="InterPro" id="IPR011249">
    <property type="entry name" value="Metalloenz_LuxS/M16"/>
</dbReference>
<organism evidence="3 4">
    <name type="scientific">Alicyclobacillus fastidiosus</name>
    <dbReference type="NCBI Taxonomy" id="392011"/>
    <lineage>
        <taxon>Bacteria</taxon>
        <taxon>Bacillati</taxon>
        <taxon>Bacillota</taxon>
        <taxon>Bacilli</taxon>
        <taxon>Bacillales</taxon>
        <taxon>Alicyclobacillaceae</taxon>
        <taxon>Alicyclobacillus</taxon>
    </lineage>
</organism>
<feature type="domain" description="Peptidase M16 N-terminal" evidence="1">
    <location>
        <begin position="65"/>
        <end position="174"/>
    </location>
</feature>
<protein>
    <submittedName>
        <fullName evidence="3">Pitrilysin family protein</fullName>
    </submittedName>
</protein>
<dbReference type="Pfam" id="PF00675">
    <property type="entry name" value="Peptidase_M16"/>
    <property type="match status" value="1"/>
</dbReference>
<evidence type="ECO:0000259" key="1">
    <source>
        <dbReference type="Pfam" id="PF00675"/>
    </source>
</evidence>
<gene>
    <name evidence="3" type="ORF">KKP3000_003859</name>
</gene>
<dbReference type="EMBL" id="JBDXSU010000005">
    <property type="protein sequence ID" value="MFB5190413.1"/>
    <property type="molecule type" value="Genomic_DNA"/>
</dbReference>
<evidence type="ECO:0000313" key="3">
    <source>
        <dbReference type="EMBL" id="MFB5190413.1"/>
    </source>
</evidence>
<comment type="caution">
    <text evidence="3">The sequence shown here is derived from an EMBL/GenBank/DDBJ whole genome shotgun (WGS) entry which is preliminary data.</text>
</comment>
<dbReference type="SUPFAM" id="SSF63411">
    <property type="entry name" value="LuxS/MPP-like metallohydrolase"/>
    <property type="match status" value="2"/>
</dbReference>
<dbReference type="RefSeq" id="WP_275473540.1">
    <property type="nucleotide sequence ID" value="NZ_CP162940.1"/>
</dbReference>
<dbReference type="Proteomes" id="UP001579974">
    <property type="component" value="Unassembled WGS sequence"/>
</dbReference>
<dbReference type="Pfam" id="PF05193">
    <property type="entry name" value="Peptidase_M16_C"/>
    <property type="match status" value="1"/>
</dbReference>
<reference evidence="3 4" key="1">
    <citation type="journal article" date="2024" name="Int. J. Mol. Sci.">
        <title>Exploration of Alicyclobacillus spp. Genome in Search of Antibiotic Resistance.</title>
        <authorList>
            <person name="Bucka-Kolendo J."/>
            <person name="Kiousi D.E."/>
            <person name="Dekowska A."/>
            <person name="Mikolajczuk-Szczyrba A."/>
            <person name="Karadedos D.M."/>
            <person name="Michael P."/>
            <person name="Galanis A."/>
            <person name="Sokolowska B."/>
        </authorList>
    </citation>
    <scope>NUCLEOTIDE SEQUENCE [LARGE SCALE GENOMIC DNA]</scope>
    <source>
        <strain evidence="3 4">KKP 3000</strain>
    </source>
</reference>
<keyword evidence="4" id="KW-1185">Reference proteome</keyword>
<evidence type="ECO:0000313" key="4">
    <source>
        <dbReference type="Proteomes" id="UP001579974"/>
    </source>
</evidence>